<evidence type="ECO:0000259" key="3">
    <source>
        <dbReference type="PROSITE" id="PS50206"/>
    </source>
</evidence>
<organism evidence="4">
    <name type="scientific">bioreactor metagenome</name>
    <dbReference type="NCBI Taxonomy" id="1076179"/>
    <lineage>
        <taxon>unclassified sequences</taxon>
        <taxon>metagenomes</taxon>
        <taxon>ecological metagenomes</taxon>
    </lineage>
</organism>
<dbReference type="GO" id="GO:0004792">
    <property type="term" value="F:thiosulfate-cyanide sulfurtransferase activity"/>
    <property type="evidence" value="ECO:0007669"/>
    <property type="project" value="UniProtKB-EC"/>
</dbReference>
<dbReference type="Pfam" id="PF00581">
    <property type="entry name" value="Rhodanese"/>
    <property type="match status" value="1"/>
</dbReference>
<dbReference type="InterPro" id="IPR045078">
    <property type="entry name" value="TST/MPST-like"/>
</dbReference>
<accession>A0A645J3F6</accession>
<keyword evidence="2" id="KW-0677">Repeat</keyword>
<comment type="caution">
    <text evidence="4">The sequence shown here is derived from an EMBL/GenBank/DDBJ whole genome shotgun (WGS) entry which is preliminary data.</text>
</comment>
<dbReference type="SUPFAM" id="SSF52821">
    <property type="entry name" value="Rhodanese/Cell cycle control phosphatase"/>
    <property type="match status" value="1"/>
</dbReference>
<evidence type="ECO:0000256" key="1">
    <source>
        <dbReference type="ARBA" id="ARBA00022679"/>
    </source>
</evidence>
<keyword evidence="1 4" id="KW-0808">Transferase</keyword>
<dbReference type="InterPro" id="IPR036873">
    <property type="entry name" value="Rhodanese-like_dom_sf"/>
</dbReference>
<dbReference type="PANTHER" id="PTHR11364:SF27">
    <property type="entry name" value="SULFURTRANSFERASE"/>
    <property type="match status" value="1"/>
</dbReference>
<feature type="domain" description="Rhodanese" evidence="3">
    <location>
        <begin position="13"/>
        <end position="94"/>
    </location>
</feature>
<reference evidence="4" key="1">
    <citation type="submission" date="2019-08" db="EMBL/GenBank/DDBJ databases">
        <authorList>
            <person name="Kucharzyk K."/>
            <person name="Murdoch R.W."/>
            <person name="Higgins S."/>
            <person name="Loffler F."/>
        </authorList>
    </citation>
    <scope>NUCLEOTIDE SEQUENCE</scope>
</reference>
<dbReference type="InterPro" id="IPR001307">
    <property type="entry name" value="Thiosulphate_STrfase_CS"/>
</dbReference>
<dbReference type="EMBL" id="VSSQ01130555">
    <property type="protein sequence ID" value="MPN58161.1"/>
    <property type="molecule type" value="Genomic_DNA"/>
</dbReference>
<evidence type="ECO:0000313" key="4">
    <source>
        <dbReference type="EMBL" id="MPN58161.1"/>
    </source>
</evidence>
<dbReference type="CDD" id="cd01448">
    <property type="entry name" value="TST_Repeat_1"/>
    <property type="match status" value="1"/>
</dbReference>
<dbReference type="AlphaFoldDB" id="A0A645J3F6"/>
<name>A0A645J3F6_9ZZZZ</name>
<dbReference type="PROSITE" id="PS50206">
    <property type="entry name" value="RHODANESE_3"/>
    <property type="match status" value="1"/>
</dbReference>
<dbReference type="PANTHER" id="PTHR11364">
    <property type="entry name" value="THIOSULFATE SULFERTANSFERASE"/>
    <property type="match status" value="1"/>
</dbReference>
<proteinExistence type="predicted"/>
<sequence>MIPPIVDVDWLKNHPEAVLADVRWYLDGRSGAQAYASGHLPGAVFLDIDTDLSAPPSAEGGRHPLPDPEDFASAMVDAGISDDSVVVAYDDFGG</sequence>
<dbReference type="PROSITE" id="PS00380">
    <property type="entry name" value="RHODANESE_1"/>
    <property type="match status" value="1"/>
</dbReference>
<dbReference type="EC" id="2.8.1.1" evidence="4"/>
<gene>
    <name evidence="4" type="primary">sseB_5</name>
    <name evidence="4" type="ORF">SDC9_205862</name>
</gene>
<dbReference type="Gene3D" id="3.40.250.10">
    <property type="entry name" value="Rhodanese-like domain"/>
    <property type="match status" value="1"/>
</dbReference>
<evidence type="ECO:0000256" key="2">
    <source>
        <dbReference type="ARBA" id="ARBA00022737"/>
    </source>
</evidence>
<protein>
    <submittedName>
        <fullName evidence="4">Putative thiosulfate sulfurtransferase SseB</fullName>
        <ecNumber evidence="4">2.8.1.1</ecNumber>
    </submittedName>
</protein>
<dbReference type="InterPro" id="IPR001763">
    <property type="entry name" value="Rhodanese-like_dom"/>
</dbReference>